<proteinExistence type="predicted"/>
<dbReference type="Gene3D" id="3.30.420.40">
    <property type="match status" value="2"/>
</dbReference>
<dbReference type="InterPro" id="IPR043129">
    <property type="entry name" value="ATPase_NBD"/>
</dbReference>
<evidence type="ECO:0000313" key="3">
    <source>
        <dbReference type="Proteomes" id="UP000027265"/>
    </source>
</evidence>
<dbReference type="InParanoid" id="A0A067PEU4"/>
<dbReference type="STRING" id="933084.A0A067PEU4"/>
<dbReference type="PANTHER" id="PTHR14187">
    <property type="entry name" value="ALPHA KINASE/ELONGATION FACTOR 2 KINASE"/>
    <property type="match status" value="1"/>
</dbReference>
<dbReference type="HOGENOM" id="CLU_009958_4_0_1"/>
<keyword evidence="1" id="KW-0812">Transmembrane</keyword>
<dbReference type="Gene3D" id="3.90.640.10">
    <property type="entry name" value="Actin, Chain A, domain 4"/>
    <property type="match status" value="1"/>
</dbReference>
<keyword evidence="1" id="KW-0472">Membrane</keyword>
<dbReference type="SUPFAM" id="SSF53067">
    <property type="entry name" value="Actin-like ATPase domain"/>
    <property type="match status" value="2"/>
</dbReference>
<evidence type="ECO:0000256" key="1">
    <source>
        <dbReference type="SAM" id="Phobius"/>
    </source>
</evidence>
<evidence type="ECO:0000313" key="2">
    <source>
        <dbReference type="EMBL" id="KDQ52365.1"/>
    </source>
</evidence>
<reference evidence="3" key="1">
    <citation type="journal article" date="2014" name="Proc. Natl. Acad. Sci. U.S.A.">
        <title>Extensive sampling of basidiomycete genomes demonstrates inadequacy of the white-rot/brown-rot paradigm for wood decay fungi.</title>
        <authorList>
            <person name="Riley R."/>
            <person name="Salamov A.A."/>
            <person name="Brown D.W."/>
            <person name="Nagy L.G."/>
            <person name="Floudas D."/>
            <person name="Held B.W."/>
            <person name="Levasseur A."/>
            <person name="Lombard V."/>
            <person name="Morin E."/>
            <person name="Otillar R."/>
            <person name="Lindquist E.A."/>
            <person name="Sun H."/>
            <person name="LaButti K.M."/>
            <person name="Schmutz J."/>
            <person name="Jabbour D."/>
            <person name="Luo H."/>
            <person name="Baker S.E."/>
            <person name="Pisabarro A.G."/>
            <person name="Walton J.D."/>
            <person name="Blanchette R.A."/>
            <person name="Henrissat B."/>
            <person name="Martin F."/>
            <person name="Cullen D."/>
            <person name="Hibbett D.S."/>
            <person name="Grigoriev I.V."/>
        </authorList>
    </citation>
    <scope>NUCLEOTIDE SEQUENCE [LARGE SCALE GENOMIC DNA]</scope>
    <source>
        <strain evidence="3">MUCL 33604</strain>
    </source>
</reference>
<name>A0A067PEU4_9AGAM</name>
<feature type="transmembrane region" description="Helical" evidence="1">
    <location>
        <begin position="455"/>
        <end position="473"/>
    </location>
</feature>
<protein>
    <recommendedName>
        <fullName evidence="4">Actin-like ATPase domain-containing protein</fullName>
    </recommendedName>
</protein>
<dbReference type="AlphaFoldDB" id="A0A067PEU4"/>
<accession>A0A067PEU4</accession>
<dbReference type="OrthoDB" id="2963168at2759"/>
<dbReference type="PANTHER" id="PTHR14187:SF5">
    <property type="entry name" value="HEAT SHOCK 70 KDA PROTEIN 12A"/>
    <property type="match status" value="1"/>
</dbReference>
<dbReference type="CDD" id="cd10170">
    <property type="entry name" value="ASKHA_NBD_HSP70"/>
    <property type="match status" value="1"/>
</dbReference>
<dbReference type="Proteomes" id="UP000027265">
    <property type="component" value="Unassembled WGS sequence"/>
</dbReference>
<gene>
    <name evidence="2" type="ORF">JAAARDRAFT_198283</name>
</gene>
<sequence>MPQLSDIPEWYDGPCRKLVLAFDVGTTFSGVSYSIMNPGTIPQVRGVSSFPGQSEVGGGCKVPSVVLYNRDGSVRAVGSEAKLATDNLDEEDEDEVVEVRRFKLHFAPNSMKSAWISDTSIPALPPGKTAVDVLSVIFEYLYRCARKYIRASEPNGPAILETLEDNIDFILSHPNQWGSQEEADMHRAAITAGLVPDTKEGHVRLHLVTEGVANLHYCLDFVKDFGDFEVDSSVVIIDAGGSTIQCSSYKFTNLSPYSITELAHPGCHLEGSEFVTTRVVTFLNEKFKGSPYVADVDTIASRFDETIKRTFKDSNKAQSIDFGRKGDHQPSLSIIRGKLKLTGAEVDAFFRPSLMGVIDEVKKQQISAHPTHIQTACLVGGFAANDWLFWQLRRELEQYGIKLLRPHLYPKQAVAHGAISSYLNPKTVTRIETQDQLFISPFGEGPPRGAFQRRWVPWMCFAFVSCMLVKIWFRF</sequence>
<organism evidence="2 3">
    <name type="scientific">Jaapia argillacea MUCL 33604</name>
    <dbReference type="NCBI Taxonomy" id="933084"/>
    <lineage>
        <taxon>Eukaryota</taxon>
        <taxon>Fungi</taxon>
        <taxon>Dikarya</taxon>
        <taxon>Basidiomycota</taxon>
        <taxon>Agaricomycotina</taxon>
        <taxon>Agaricomycetes</taxon>
        <taxon>Agaricomycetidae</taxon>
        <taxon>Jaapiales</taxon>
        <taxon>Jaapiaceae</taxon>
        <taxon>Jaapia</taxon>
    </lineage>
</organism>
<dbReference type="EMBL" id="KL197740">
    <property type="protein sequence ID" value="KDQ52365.1"/>
    <property type="molecule type" value="Genomic_DNA"/>
</dbReference>
<keyword evidence="3" id="KW-1185">Reference proteome</keyword>
<keyword evidence="1" id="KW-1133">Transmembrane helix</keyword>
<evidence type="ECO:0008006" key="4">
    <source>
        <dbReference type="Google" id="ProtNLM"/>
    </source>
</evidence>